<dbReference type="RefSeq" id="WP_170163240.1">
    <property type="nucleotide sequence ID" value="NZ_RKHK01000001.1"/>
</dbReference>
<dbReference type="GO" id="GO:0016887">
    <property type="term" value="F:ATP hydrolysis activity"/>
    <property type="evidence" value="ECO:0007669"/>
    <property type="project" value="TreeGrafter"/>
</dbReference>
<dbReference type="EMBL" id="RKHK01000001">
    <property type="protein sequence ID" value="ROR73201.1"/>
    <property type="molecule type" value="Genomic_DNA"/>
</dbReference>
<dbReference type="GO" id="GO:0005524">
    <property type="term" value="F:ATP binding"/>
    <property type="evidence" value="ECO:0007669"/>
    <property type="project" value="TreeGrafter"/>
</dbReference>
<dbReference type="GO" id="GO:0005829">
    <property type="term" value="C:cytosol"/>
    <property type="evidence" value="ECO:0007669"/>
    <property type="project" value="TreeGrafter"/>
</dbReference>
<name>A0A3N2BD77_9MICO</name>
<dbReference type="InterPro" id="IPR050625">
    <property type="entry name" value="ParA/MinD_ATPase"/>
</dbReference>
<dbReference type="PANTHER" id="PTHR43384:SF11">
    <property type="entry name" value="SEPTUM SITE DETERMINING PROTEIN"/>
    <property type="match status" value="1"/>
</dbReference>
<accession>A0A3N2BD77</accession>
<dbReference type="InterPro" id="IPR027417">
    <property type="entry name" value="P-loop_NTPase"/>
</dbReference>
<evidence type="ECO:0000313" key="2">
    <source>
        <dbReference type="Proteomes" id="UP000280668"/>
    </source>
</evidence>
<evidence type="ECO:0000313" key="1">
    <source>
        <dbReference type="EMBL" id="ROR73201.1"/>
    </source>
</evidence>
<dbReference type="NCBIfam" id="TIGR03815">
    <property type="entry name" value="CpaE_hom_Actino"/>
    <property type="match status" value="1"/>
</dbReference>
<keyword evidence="2" id="KW-1185">Reference proteome</keyword>
<proteinExistence type="predicted"/>
<dbReference type="Gene3D" id="3.40.50.300">
    <property type="entry name" value="P-loop containing nucleotide triphosphate hydrolases"/>
    <property type="match status" value="1"/>
</dbReference>
<dbReference type="PANTHER" id="PTHR43384">
    <property type="entry name" value="SEPTUM SITE-DETERMINING PROTEIN MIND HOMOLOG, CHLOROPLASTIC-RELATED"/>
    <property type="match status" value="1"/>
</dbReference>
<gene>
    <name evidence="1" type="ORF">EDD31_1573</name>
</gene>
<comment type="caution">
    <text evidence="1">The sequence shown here is derived from an EMBL/GenBank/DDBJ whole genome shotgun (WGS) entry which is preliminary data.</text>
</comment>
<protein>
    <submittedName>
        <fullName evidence="1">Secretion/DNA translocation related CpaE-like protein</fullName>
    </submittedName>
</protein>
<reference evidence="1 2" key="1">
    <citation type="submission" date="2018-11" db="EMBL/GenBank/DDBJ databases">
        <title>Sequencing the genomes of 1000 actinobacteria strains.</title>
        <authorList>
            <person name="Klenk H.-P."/>
        </authorList>
    </citation>
    <scope>NUCLEOTIDE SEQUENCE [LARGE SCALE GENOMIC DNA]</scope>
    <source>
        <strain evidence="1 2">DSM 11294</strain>
    </source>
</reference>
<dbReference type="AlphaFoldDB" id="A0A3N2BD77"/>
<organism evidence="1 2">
    <name type="scientific">Bogoriella caseilytica</name>
    <dbReference type="NCBI Taxonomy" id="56055"/>
    <lineage>
        <taxon>Bacteria</taxon>
        <taxon>Bacillati</taxon>
        <taxon>Actinomycetota</taxon>
        <taxon>Actinomycetes</taxon>
        <taxon>Micrococcales</taxon>
        <taxon>Bogoriellaceae</taxon>
        <taxon>Bogoriella</taxon>
    </lineage>
</organism>
<dbReference type="SUPFAM" id="SSF52540">
    <property type="entry name" value="P-loop containing nucleoside triphosphate hydrolases"/>
    <property type="match status" value="1"/>
</dbReference>
<dbReference type="GO" id="GO:0009898">
    <property type="term" value="C:cytoplasmic side of plasma membrane"/>
    <property type="evidence" value="ECO:0007669"/>
    <property type="project" value="TreeGrafter"/>
</dbReference>
<dbReference type="GO" id="GO:0051782">
    <property type="term" value="P:negative regulation of cell division"/>
    <property type="evidence" value="ECO:0007669"/>
    <property type="project" value="TreeGrafter"/>
</dbReference>
<dbReference type="Proteomes" id="UP000280668">
    <property type="component" value="Unassembled WGS sequence"/>
</dbReference>
<dbReference type="InterPro" id="IPR022521">
    <property type="entry name" value="Rv3660c"/>
</dbReference>
<sequence length="337" mass="34511">MTTTGLLLDRPAAGAALRGADAELAVRVARLAELAGIELAMLSLTDPAPPVAVLLDALPGGQVQITLDPGRAAAAEAALPATVTIPGEEARLLDALVVAALPFRARTVGVLAAHGGAGASSLAAALARAATVVGMATALVDLDPGGGGLDVLLGIEFDPGRRWADVRAERGAFLAERLALTLPAWHLVRVLSGDRRGGADVSDLAVRSAVRALGQGHDLIVLDLPRQVLAPGQAREVWLDRCDDLVLLSRGGVRAGAATMAAAELAGAGPEVHLVVRSAQRHARDVAELAGLPLAGVMGTERSLNADVDHGLRPGDRRRGPLMTCARALVADLELDR</sequence>